<protein>
    <submittedName>
        <fullName evidence="1">Glycoside hydrolase</fullName>
    </submittedName>
</protein>
<dbReference type="GO" id="GO:0051118">
    <property type="term" value="F:glucan endo-1,3-alpha-glucosidase activity"/>
    <property type="evidence" value="ECO:0007669"/>
    <property type="project" value="InterPro"/>
</dbReference>
<evidence type="ECO:0000313" key="2">
    <source>
        <dbReference type="Proteomes" id="UP001303115"/>
    </source>
</evidence>
<dbReference type="Gene3D" id="3.20.20.80">
    <property type="entry name" value="Glycosidases"/>
    <property type="match status" value="1"/>
</dbReference>
<dbReference type="AlphaFoldDB" id="A0AAN6PEP1"/>
<gene>
    <name evidence="1" type="ORF">C8A01DRAFT_16516</name>
</gene>
<dbReference type="InterPro" id="IPR005197">
    <property type="entry name" value="Glyco_hydro_71"/>
</dbReference>
<organism evidence="1 2">
    <name type="scientific">Parachaetomium inaequale</name>
    <dbReference type="NCBI Taxonomy" id="2588326"/>
    <lineage>
        <taxon>Eukaryota</taxon>
        <taxon>Fungi</taxon>
        <taxon>Dikarya</taxon>
        <taxon>Ascomycota</taxon>
        <taxon>Pezizomycotina</taxon>
        <taxon>Sordariomycetes</taxon>
        <taxon>Sordariomycetidae</taxon>
        <taxon>Sordariales</taxon>
        <taxon>Chaetomiaceae</taxon>
        <taxon>Parachaetomium</taxon>
    </lineage>
</organism>
<dbReference type="Proteomes" id="UP001303115">
    <property type="component" value="Unassembled WGS sequence"/>
</dbReference>
<name>A0AAN6PEP1_9PEZI</name>
<reference evidence="2" key="1">
    <citation type="journal article" date="2023" name="Mol. Phylogenet. Evol.">
        <title>Genome-scale phylogeny and comparative genomics of the fungal order Sordariales.</title>
        <authorList>
            <person name="Hensen N."/>
            <person name="Bonometti L."/>
            <person name="Westerberg I."/>
            <person name="Brannstrom I.O."/>
            <person name="Guillou S."/>
            <person name="Cros-Aarteil S."/>
            <person name="Calhoun S."/>
            <person name="Haridas S."/>
            <person name="Kuo A."/>
            <person name="Mondo S."/>
            <person name="Pangilinan J."/>
            <person name="Riley R."/>
            <person name="LaButti K."/>
            <person name="Andreopoulos B."/>
            <person name="Lipzen A."/>
            <person name="Chen C."/>
            <person name="Yan M."/>
            <person name="Daum C."/>
            <person name="Ng V."/>
            <person name="Clum A."/>
            <person name="Steindorff A."/>
            <person name="Ohm R.A."/>
            <person name="Martin F."/>
            <person name="Silar P."/>
            <person name="Natvig D.O."/>
            <person name="Lalanne C."/>
            <person name="Gautier V."/>
            <person name="Ament-Velasquez S.L."/>
            <person name="Kruys A."/>
            <person name="Hutchinson M.I."/>
            <person name="Powell A.J."/>
            <person name="Barry K."/>
            <person name="Miller A.N."/>
            <person name="Grigoriev I.V."/>
            <person name="Debuchy R."/>
            <person name="Gladieux P."/>
            <person name="Hiltunen Thoren M."/>
            <person name="Johannesson H."/>
        </authorList>
    </citation>
    <scope>NUCLEOTIDE SEQUENCE [LARGE SCALE GENOMIC DNA]</scope>
    <source>
        <strain evidence="2">CBS 284.82</strain>
    </source>
</reference>
<keyword evidence="1" id="KW-0378">Hydrolase</keyword>
<accession>A0AAN6PEP1</accession>
<dbReference type="EMBL" id="MU854398">
    <property type="protein sequence ID" value="KAK4039521.1"/>
    <property type="molecule type" value="Genomic_DNA"/>
</dbReference>
<dbReference type="Pfam" id="PF03659">
    <property type="entry name" value="Glyco_hydro_71"/>
    <property type="match status" value="2"/>
</dbReference>
<sequence length="442" mass="48332">MEHPIERRDPISGHWPAARDSGRRVFAHYMVGLTCDQQPEHWAHDIGAAKVAGIDGFALNVGSSDHWTSTQLDHAYGAAEDSGGFSLFLSFDMAAGCWSVPQVADLINRYQGSSAQMMVDGRPLVSTFEGPDWASNWPAVRNETGGICLIPDWSSLGPHGVGQRLDLIDGAFSWDAWPKPAQSKMTTVEDLLYKDNLQGKKYMMGVSPWFYTGKSNPNIILGRFPTPAKPGPDLPQWNKNWYCSSESLWHDRWKQVLEVMPDFVQIITWNDFGESSYICDASPAQVVKGAEKYVSGHSHTAFRAVLPYFIAAYKSGSAEIDWRGQDTAIAWYRTVPVRAQGHNGTVWGQGGTVSAAHGARDVVSVLAVTKGLACITIAIGDSRRVTFETTGRNPVSYFELPFDQHATGPVSLALNGRTAIGPEINAWCGHGKASLNAVAIHI</sequence>
<proteinExistence type="predicted"/>
<dbReference type="CDD" id="cd11577">
    <property type="entry name" value="GH71"/>
    <property type="match status" value="1"/>
</dbReference>
<evidence type="ECO:0000313" key="1">
    <source>
        <dbReference type="EMBL" id="KAK4039521.1"/>
    </source>
</evidence>
<keyword evidence="2" id="KW-1185">Reference proteome</keyword>
<comment type="caution">
    <text evidence="1">The sequence shown here is derived from an EMBL/GenBank/DDBJ whole genome shotgun (WGS) entry which is preliminary data.</text>
</comment>